<dbReference type="PROSITE" id="PS51257">
    <property type="entry name" value="PROKAR_LIPOPROTEIN"/>
    <property type="match status" value="1"/>
</dbReference>
<evidence type="ECO:0000256" key="1">
    <source>
        <dbReference type="SAM" id="Phobius"/>
    </source>
</evidence>
<keyword evidence="1" id="KW-1133">Transmembrane helix</keyword>
<sequence>MTLKHLYIKLRYSIIFLFFLIIFIMGCCISIMPIKQWADIAVGKSIYDLIALATPYEKKVGWREYSIPNGNRVFVQPMRKNCEIHWEVDKDGFILRYTFHGSGCK</sequence>
<name>A0A653AE72_UNCDX</name>
<reference evidence="2" key="1">
    <citation type="submission" date="2018-07" db="EMBL/GenBank/DDBJ databases">
        <authorList>
            <consortium name="Genoscope - CEA"/>
            <person name="William W."/>
        </authorList>
    </citation>
    <scope>NUCLEOTIDE SEQUENCE</scope>
    <source>
        <strain evidence="2">IK1</strain>
    </source>
</reference>
<proteinExistence type="predicted"/>
<keyword evidence="1" id="KW-0812">Transmembrane</keyword>
<evidence type="ECO:0008006" key="3">
    <source>
        <dbReference type="Google" id="ProtNLM"/>
    </source>
</evidence>
<feature type="transmembrane region" description="Helical" evidence="1">
    <location>
        <begin position="12"/>
        <end position="34"/>
    </location>
</feature>
<dbReference type="AlphaFoldDB" id="A0A653AE72"/>
<organism evidence="2">
    <name type="scientific">Uncultured Desulfatiglans sp</name>
    <dbReference type="NCBI Taxonomy" id="1748965"/>
    <lineage>
        <taxon>Bacteria</taxon>
        <taxon>Pseudomonadati</taxon>
        <taxon>Thermodesulfobacteriota</taxon>
        <taxon>Desulfobacteria</taxon>
        <taxon>Desulfatiglandales</taxon>
        <taxon>Desulfatiglandaceae</taxon>
        <taxon>Desulfatiglans</taxon>
        <taxon>environmental samples</taxon>
    </lineage>
</organism>
<dbReference type="EMBL" id="UPXX01000031">
    <property type="protein sequence ID" value="VBB46359.1"/>
    <property type="molecule type" value="Genomic_DNA"/>
</dbReference>
<protein>
    <recommendedName>
        <fullName evidence="3">Lipoprotein</fullName>
    </recommendedName>
</protein>
<keyword evidence="1" id="KW-0472">Membrane</keyword>
<gene>
    <name evidence="2" type="ORF">TRIP_B40248</name>
</gene>
<evidence type="ECO:0000313" key="2">
    <source>
        <dbReference type="EMBL" id="VBB46359.1"/>
    </source>
</evidence>
<accession>A0A653AE72</accession>